<evidence type="ECO:0000313" key="1">
    <source>
        <dbReference type="EMBL" id="GAG55256.1"/>
    </source>
</evidence>
<proteinExistence type="predicted"/>
<sequence length="60" mass="6609">MENNFKIALEFGLEEMVSLNQKGGDTGDGVTKCLISTIESDANYPRSGVNPHYRGKFSNK</sequence>
<reference evidence="1" key="1">
    <citation type="journal article" date="2014" name="Front. Microbiol.">
        <title>High frequency of phylogenetically diverse reductive dehalogenase-homologous genes in deep subseafloor sedimentary metagenomes.</title>
        <authorList>
            <person name="Kawai M."/>
            <person name="Futagami T."/>
            <person name="Toyoda A."/>
            <person name="Takaki Y."/>
            <person name="Nishi S."/>
            <person name="Hori S."/>
            <person name="Arai W."/>
            <person name="Tsubouchi T."/>
            <person name="Morono Y."/>
            <person name="Uchiyama I."/>
            <person name="Ito T."/>
            <person name="Fujiyama A."/>
            <person name="Inagaki F."/>
            <person name="Takami H."/>
        </authorList>
    </citation>
    <scope>NUCLEOTIDE SEQUENCE</scope>
    <source>
        <strain evidence="1">Expedition CK06-06</strain>
    </source>
</reference>
<comment type="caution">
    <text evidence="1">The sequence shown here is derived from an EMBL/GenBank/DDBJ whole genome shotgun (WGS) entry which is preliminary data.</text>
</comment>
<dbReference type="AlphaFoldDB" id="X1A4Y4"/>
<name>X1A4Y4_9ZZZZ</name>
<gene>
    <name evidence="1" type="ORF">S01H4_16511</name>
</gene>
<protein>
    <submittedName>
        <fullName evidence="1">Uncharacterized protein</fullName>
    </submittedName>
</protein>
<accession>X1A4Y4</accession>
<organism evidence="1">
    <name type="scientific">marine sediment metagenome</name>
    <dbReference type="NCBI Taxonomy" id="412755"/>
    <lineage>
        <taxon>unclassified sequences</taxon>
        <taxon>metagenomes</taxon>
        <taxon>ecological metagenomes</taxon>
    </lineage>
</organism>
<dbReference type="EMBL" id="BART01007244">
    <property type="protein sequence ID" value="GAG55256.1"/>
    <property type="molecule type" value="Genomic_DNA"/>
</dbReference>